<gene>
    <name evidence="3" type="ORF">METZ01_LOCUS229281</name>
</gene>
<feature type="compositionally biased region" description="Acidic residues" evidence="2">
    <location>
        <begin position="26"/>
        <end position="44"/>
    </location>
</feature>
<feature type="region of interest" description="Disordered" evidence="2">
    <location>
        <begin position="1"/>
        <end position="95"/>
    </location>
</feature>
<reference evidence="3" key="1">
    <citation type="submission" date="2018-05" db="EMBL/GenBank/DDBJ databases">
        <authorList>
            <person name="Lanie J.A."/>
            <person name="Ng W.-L."/>
            <person name="Kazmierczak K.M."/>
            <person name="Andrzejewski T.M."/>
            <person name="Davidsen T.M."/>
            <person name="Wayne K.J."/>
            <person name="Tettelin H."/>
            <person name="Glass J.I."/>
            <person name="Rusch D."/>
            <person name="Podicherti R."/>
            <person name="Tsui H.-C.T."/>
            <person name="Winkler M.E."/>
        </authorList>
    </citation>
    <scope>NUCLEOTIDE SEQUENCE</scope>
</reference>
<dbReference type="AlphaFoldDB" id="A0A382GP79"/>
<dbReference type="EMBL" id="UINC01056419">
    <property type="protein sequence ID" value="SVB76427.1"/>
    <property type="molecule type" value="Genomic_DNA"/>
</dbReference>
<organism evidence="3">
    <name type="scientific">marine metagenome</name>
    <dbReference type="NCBI Taxonomy" id="408172"/>
    <lineage>
        <taxon>unclassified sequences</taxon>
        <taxon>metagenomes</taxon>
        <taxon>ecological metagenomes</taxon>
    </lineage>
</organism>
<proteinExistence type="predicted"/>
<feature type="region of interest" description="Disordered" evidence="2">
    <location>
        <begin position="306"/>
        <end position="326"/>
    </location>
</feature>
<feature type="region of interest" description="Disordered" evidence="2">
    <location>
        <begin position="213"/>
        <end position="233"/>
    </location>
</feature>
<feature type="compositionally biased region" description="Acidic residues" evidence="2">
    <location>
        <begin position="57"/>
        <end position="76"/>
    </location>
</feature>
<dbReference type="SUPFAM" id="SSF160355">
    <property type="entry name" value="Bacterial polysaccharide co-polymerase-like"/>
    <property type="match status" value="1"/>
</dbReference>
<keyword evidence="1" id="KW-0175">Coiled coil</keyword>
<evidence type="ECO:0000313" key="3">
    <source>
        <dbReference type="EMBL" id="SVB76427.1"/>
    </source>
</evidence>
<protein>
    <submittedName>
        <fullName evidence="3">Uncharacterized protein</fullName>
    </submittedName>
</protein>
<evidence type="ECO:0000256" key="2">
    <source>
        <dbReference type="SAM" id="MobiDB-lite"/>
    </source>
</evidence>
<name>A0A382GP79_9ZZZZ</name>
<accession>A0A382GP79</accession>
<feature type="coiled-coil region" evidence="1">
    <location>
        <begin position="103"/>
        <end position="130"/>
    </location>
</feature>
<feature type="compositionally biased region" description="Basic and acidic residues" evidence="2">
    <location>
        <begin position="221"/>
        <end position="232"/>
    </location>
</feature>
<evidence type="ECO:0000256" key="1">
    <source>
        <dbReference type="SAM" id="Coils"/>
    </source>
</evidence>
<sequence length="343" mass="38220">MAEELNEMESSPISEEQVADESSTTEGEETSSSDVAETETEESLLDVVQDALPKEEVVEETVSEEIETEEGQEEQPEVSAEAVEPQLEADDWSDVPFNKHPRFRKLIAEKNELKKLAEGFQEDSEQYQKIVDFIGNNNLSADDAAEGFKIMSLIKNDPEAAYEILQGHLSSMNELTGKTLPEDIQGRLDDGFLDEDGAKELSESRAKLQREQLLRQQQQEDATKATQEDKKQKANAQLTFLRKIVKDWESTTRNSDPDFSLKQAEINDRVAALVNERGRPVTSEQVLGIANEAYETVNSRYKSRIPSRQPIRTSTGGKLGGTPLAEPASLKDVISRTLTENAA</sequence>